<dbReference type="OrthoDB" id="6773892at2759"/>
<reference evidence="1" key="1">
    <citation type="submission" date="2022-01" db="EMBL/GenBank/DDBJ databases">
        <authorList>
            <person name="King R."/>
        </authorList>
    </citation>
    <scope>NUCLEOTIDE SEQUENCE</scope>
</reference>
<dbReference type="Proteomes" id="UP001152799">
    <property type="component" value="Chromosome 5"/>
</dbReference>
<organism evidence="1 2">
    <name type="scientific">Ceutorhynchus assimilis</name>
    <name type="common">cabbage seed weevil</name>
    <dbReference type="NCBI Taxonomy" id="467358"/>
    <lineage>
        <taxon>Eukaryota</taxon>
        <taxon>Metazoa</taxon>
        <taxon>Ecdysozoa</taxon>
        <taxon>Arthropoda</taxon>
        <taxon>Hexapoda</taxon>
        <taxon>Insecta</taxon>
        <taxon>Pterygota</taxon>
        <taxon>Neoptera</taxon>
        <taxon>Endopterygota</taxon>
        <taxon>Coleoptera</taxon>
        <taxon>Polyphaga</taxon>
        <taxon>Cucujiformia</taxon>
        <taxon>Curculionidae</taxon>
        <taxon>Ceutorhynchinae</taxon>
        <taxon>Ceutorhynchus</taxon>
    </lineage>
</organism>
<gene>
    <name evidence="1" type="ORF">CEUTPL_LOCUS9382</name>
</gene>
<proteinExistence type="predicted"/>
<name>A0A9N9QKA7_9CUCU</name>
<evidence type="ECO:0000313" key="1">
    <source>
        <dbReference type="EMBL" id="CAG9768861.1"/>
    </source>
</evidence>
<protein>
    <submittedName>
        <fullName evidence="1">Uncharacterized protein</fullName>
    </submittedName>
</protein>
<accession>A0A9N9QKA7</accession>
<dbReference type="AlphaFoldDB" id="A0A9N9QKA7"/>
<keyword evidence="2" id="KW-1185">Reference proteome</keyword>
<sequence length="159" mass="17941">MSFKLDVDRLAKDELMYEVKCRGIKVSDTDNVDSLRKNLRSALLVEKNASFTQPFSFTGIIGDELVICESNLDEIGTSLAAFSSEIRKLETKICHCYNRLENILTDDADLIGKRSSLIKTLMELIDDYKTKSKSLQSEERGFQELIASILTGSHHIAFK</sequence>
<evidence type="ECO:0000313" key="2">
    <source>
        <dbReference type="Proteomes" id="UP001152799"/>
    </source>
</evidence>
<dbReference type="EMBL" id="OU892281">
    <property type="protein sequence ID" value="CAG9768861.1"/>
    <property type="molecule type" value="Genomic_DNA"/>
</dbReference>